<keyword evidence="9" id="KW-1185">Reference proteome</keyword>
<proteinExistence type="inferred from homology"/>
<dbReference type="InterPro" id="IPR010280">
    <property type="entry name" value="U5_MeTrfase_fam"/>
</dbReference>
<evidence type="ECO:0000256" key="5">
    <source>
        <dbReference type="PROSITE-ProRule" id="PRU10015"/>
    </source>
</evidence>
<dbReference type="InterPro" id="IPR012677">
    <property type="entry name" value="Nucleotide-bd_a/b_plait_sf"/>
</dbReference>
<keyword evidence="1 4" id="KW-0489">Methyltransferase</keyword>
<dbReference type="GO" id="GO:0006396">
    <property type="term" value="P:RNA processing"/>
    <property type="evidence" value="ECO:0007669"/>
    <property type="project" value="InterPro"/>
</dbReference>
<dbReference type="GO" id="GO:0008173">
    <property type="term" value="F:RNA methyltransferase activity"/>
    <property type="evidence" value="ECO:0007669"/>
    <property type="project" value="InterPro"/>
</dbReference>
<evidence type="ECO:0000256" key="1">
    <source>
        <dbReference type="ARBA" id="ARBA00022603"/>
    </source>
</evidence>
<feature type="binding site" evidence="4">
    <location>
        <position position="411"/>
    </location>
    <ligand>
        <name>S-adenosyl-L-methionine</name>
        <dbReference type="ChEBI" id="CHEBI:59789"/>
    </ligand>
</feature>
<dbReference type="SUPFAM" id="SSF54928">
    <property type="entry name" value="RNA-binding domain, RBD"/>
    <property type="match status" value="1"/>
</dbReference>
<dbReference type="PANTHER" id="PTHR45904:SF2">
    <property type="entry name" value="TRNA (URACIL-5-)-METHYLTRANSFERASE HOMOLOG A"/>
    <property type="match status" value="1"/>
</dbReference>
<dbReference type="InterPro" id="IPR000504">
    <property type="entry name" value="RRM_dom"/>
</dbReference>
<evidence type="ECO:0000256" key="3">
    <source>
        <dbReference type="ARBA" id="ARBA00022691"/>
    </source>
</evidence>
<dbReference type="PROSITE" id="PS01230">
    <property type="entry name" value="TRMA_1"/>
    <property type="match status" value="1"/>
</dbReference>
<comment type="similarity">
    <text evidence="4">Belongs to the class I-like SAM-binding methyltransferase superfamily. RNA M5U methyltransferase family.</text>
</comment>
<dbReference type="PANTHER" id="PTHR45904">
    <property type="entry name" value="TRNA (URACIL-5-)-METHYLTRANSFERASE"/>
    <property type="match status" value="1"/>
</dbReference>
<dbReference type="OrthoDB" id="10250660at2759"/>
<dbReference type="GO" id="GO:0003723">
    <property type="term" value="F:RNA binding"/>
    <property type="evidence" value="ECO:0007669"/>
    <property type="project" value="InterPro"/>
</dbReference>
<evidence type="ECO:0000259" key="7">
    <source>
        <dbReference type="SMART" id="SM00360"/>
    </source>
</evidence>
<dbReference type="PROSITE" id="PS51687">
    <property type="entry name" value="SAM_MT_RNA_M5U"/>
    <property type="match status" value="1"/>
</dbReference>
<organism evidence="8 9">
    <name type="scientific">Gigaspora rosea</name>
    <dbReference type="NCBI Taxonomy" id="44941"/>
    <lineage>
        <taxon>Eukaryota</taxon>
        <taxon>Fungi</taxon>
        <taxon>Fungi incertae sedis</taxon>
        <taxon>Mucoromycota</taxon>
        <taxon>Glomeromycotina</taxon>
        <taxon>Glomeromycetes</taxon>
        <taxon>Diversisporales</taxon>
        <taxon>Gigasporaceae</taxon>
        <taxon>Gigaspora</taxon>
    </lineage>
</organism>
<feature type="active site" evidence="5">
    <location>
        <position position="549"/>
    </location>
</feature>
<dbReference type="Proteomes" id="UP000266673">
    <property type="component" value="Unassembled WGS sequence"/>
</dbReference>
<comment type="caution">
    <text evidence="4">Lacks conserved residue(s) required for the propagation of feature annotation.</text>
</comment>
<name>A0A397UQK5_9GLOM</name>
<gene>
    <name evidence="8" type="ORF">C2G38_2202976</name>
</gene>
<dbReference type="SMART" id="SM00360">
    <property type="entry name" value="RRM"/>
    <property type="match status" value="1"/>
</dbReference>
<dbReference type="Gene3D" id="3.40.50.150">
    <property type="entry name" value="Vaccinia Virus protein VP39"/>
    <property type="match status" value="1"/>
</dbReference>
<evidence type="ECO:0000313" key="8">
    <source>
        <dbReference type="EMBL" id="RIB11608.1"/>
    </source>
</evidence>
<feature type="domain" description="RRM" evidence="7">
    <location>
        <begin position="59"/>
        <end position="127"/>
    </location>
</feature>
<dbReference type="CDD" id="cd02440">
    <property type="entry name" value="AdoMet_MTases"/>
    <property type="match status" value="1"/>
</dbReference>
<evidence type="ECO:0000256" key="4">
    <source>
        <dbReference type="PROSITE-ProRule" id="PRU01024"/>
    </source>
</evidence>
<evidence type="ECO:0000256" key="6">
    <source>
        <dbReference type="SAM" id="MobiDB-lite"/>
    </source>
</evidence>
<dbReference type="SUPFAM" id="SSF53335">
    <property type="entry name" value="S-adenosyl-L-methionine-dependent methyltransferases"/>
    <property type="match status" value="1"/>
</dbReference>
<dbReference type="GO" id="GO:0032259">
    <property type="term" value="P:methylation"/>
    <property type="evidence" value="ECO:0007669"/>
    <property type="project" value="UniProtKB-KW"/>
</dbReference>
<sequence length="613" mass="70232">MSDTNVNKKHFISSGEDDKLETDASILASKKFKKESEDIVDPNESKEESSQVEGSTQWRLKIKNVPKFASTKMIKELLNKHSCGDVRIKKSHEWDFCYAFFKTQEQQLQAIDKLKNVNFKNRTLVINIENITEQDRQSLFNQRHEQRKKNLFDPNGEIQRSPEELLADQITPLHKLSYEDQLKHKEDLIKKSLSKFRHKIKELYKDRSLYKPTWAIEKSDSNLPCILHPTISSPILEGYRNKCEFTIGKNFNGEIRIGFLLGSFKDGINTVIEPDKSLNVSELAKKIVKAMQDYVVKSPYDVYDNKNRKGTWRMLTVRTQISDDVMIIIQIHPQELTEKEVVQEKIALTEYFETFAREANFNLTSLLLQIYDGVNNGIADDKPFDCISGTQFIFENMMDCRFRISPRAFFQTNTLAAQVLYEKCCEYIKDLFISKKESVTLIDMCCGTGTIGIALSKNLGEKIDKVIGIELCEEAVEDAKFNVTLNGINNSEYILGPVEKNLKTLYSYKQANAGTVVAIVDPPRAGVHKNVIKALRECKAIDYFLYVSCDCNLAAQNFIDLCRPTTNNFPGTPFKPVRAVGVDLFPHAKQVELLIEFHRDKDYPTKNVLKSDS</sequence>
<dbReference type="Pfam" id="PF05958">
    <property type="entry name" value="tRNA_U5-meth_tr"/>
    <property type="match status" value="1"/>
</dbReference>
<dbReference type="EMBL" id="QKWP01001114">
    <property type="protein sequence ID" value="RIB11608.1"/>
    <property type="molecule type" value="Genomic_DNA"/>
</dbReference>
<feature type="active site" description="Nucleophile" evidence="4">
    <location>
        <position position="549"/>
    </location>
</feature>
<evidence type="ECO:0000313" key="9">
    <source>
        <dbReference type="Proteomes" id="UP000266673"/>
    </source>
</evidence>
<dbReference type="STRING" id="44941.A0A397UQK5"/>
<accession>A0A397UQK5</accession>
<dbReference type="InterPro" id="IPR035979">
    <property type="entry name" value="RBD_domain_sf"/>
</dbReference>
<protein>
    <submittedName>
        <fullName evidence="8">S-adenosyl-L-methionine-dependent methyltransferase</fullName>
    </submittedName>
</protein>
<dbReference type="InterPro" id="IPR030390">
    <property type="entry name" value="MeTrfase_TrmA_AS"/>
</dbReference>
<feature type="region of interest" description="Disordered" evidence="6">
    <location>
        <begin position="33"/>
        <end position="56"/>
    </location>
</feature>
<dbReference type="Gene3D" id="2.40.50.1070">
    <property type="match status" value="1"/>
</dbReference>
<evidence type="ECO:0000256" key="2">
    <source>
        <dbReference type="ARBA" id="ARBA00022679"/>
    </source>
</evidence>
<keyword evidence="2 4" id="KW-0808">Transferase</keyword>
<feature type="binding site" evidence="4">
    <location>
        <position position="470"/>
    </location>
    <ligand>
        <name>S-adenosyl-L-methionine</name>
        <dbReference type="ChEBI" id="CHEBI:59789"/>
    </ligand>
</feature>
<keyword evidence="3 4" id="KW-0949">S-adenosyl-L-methionine</keyword>
<dbReference type="InterPro" id="IPR029063">
    <property type="entry name" value="SAM-dependent_MTases_sf"/>
</dbReference>
<comment type="caution">
    <text evidence="8">The sequence shown here is derived from an EMBL/GenBank/DDBJ whole genome shotgun (WGS) entry which is preliminary data.</text>
</comment>
<dbReference type="InterPro" id="IPR045850">
    <property type="entry name" value="TRM2_met"/>
</dbReference>
<reference evidence="8 9" key="1">
    <citation type="submission" date="2018-06" db="EMBL/GenBank/DDBJ databases">
        <title>Comparative genomics reveals the genomic features of Rhizophagus irregularis, R. cerebriforme, R. diaphanum and Gigaspora rosea, and their symbiotic lifestyle signature.</title>
        <authorList>
            <person name="Morin E."/>
            <person name="San Clemente H."/>
            <person name="Chen E.C.H."/>
            <person name="De La Providencia I."/>
            <person name="Hainaut M."/>
            <person name="Kuo A."/>
            <person name="Kohler A."/>
            <person name="Murat C."/>
            <person name="Tang N."/>
            <person name="Roy S."/>
            <person name="Loubradou J."/>
            <person name="Henrissat B."/>
            <person name="Grigoriev I.V."/>
            <person name="Corradi N."/>
            <person name="Roux C."/>
            <person name="Martin F.M."/>
        </authorList>
    </citation>
    <scope>NUCLEOTIDE SEQUENCE [LARGE SCALE GENOMIC DNA]</scope>
    <source>
        <strain evidence="8 9">DAOM 194757</strain>
    </source>
</reference>
<feature type="binding site" evidence="4">
    <location>
        <position position="521"/>
    </location>
    <ligand>
        <name>S-adenosyl-L-methionine</name>
        <dbReference type="ChEBI" id="CHEBI:59789"/>
    </ligand>
</feature>
<dbReference type="Gene3D" id="3.30.70.330">
    <property type="match status" value="1"/>
</dbReference>
<dbReference type="AlphaFoldDB" id="A0A397UQK5"/>